<evidence type="ECO:0000256" key="2">
    <source>
        <dbReference type="ARBA" id="ARBA00007375"/>
    </source>
</evidence>
<dbReference type="STRING" id="760192.Halhy_2213"/>
<reference key="2">
    <citation type="submission" date="2011-04" db="EMBL/GenBank/DDBJ databases">
        <title>Complete sequence of chromosome of Haliscomenobacter hydrossis DSM 1100.</title>
        <authorList>
            <consortium name="US DOE Joint Genome Institute (JGI-PGF)"/>
            <person name="Lucas S."/>
            <person name="Han J."/>
            <person name="Lapidus A."/>
            <person name="Bruce D."/>
            <person name="Goodwin L."/>
            <person name="Pitluck S."/>
            <person name="Peters L."/>
            <person name="Kyrpides N."/>
            <person name="Mavromatis K."/>
            <person name="Ivanova N."/>
            <person name="Ovchinnikova G."/>
            <person name="Pagani I."/>
            <person name="Daligault H."/>
            <person name="Detter J.C."/>
            <person name="Han C."/>
            <person name="Land M."/>
            <person name="Hauser L."/>
            <person name="Markowitz V."/>
            <person name="Cheng J.-F."/>
            <person name="Hugenholtz P."/>
            <person name="Woyke T."/>
            <person name="Wu D."/>
            <person name="Verbarg S."/>
            <person name="Frueling A."/>
            <person name="Brambilla E."/>
            <person name="Klenk H.-P."/>
            <person name="Eisen J.A."/>
        </authorList>
    </citation>
    <scope>NUCLEOTIDE SEQUENCE</scope>
    <source>
        <strain>DSM 1100</strain>
    </source>
</reference>
<dbReference type="InterPro" id="IPR012506">
    <property type="entry name" value="TMEM86B-like"/>
</dbReference>
<evidence type="ECO:0000256" key="1">
    <source>
        <dbReference type="ARBA" id="ARBA00004141"/>
    </source>
</evidence>
<sequence>MQTREKTLLIVFAIASLGNLVATLLPSAELNYLTKPLLLLSLLVAWQSAQQPSNSFSRLIAGAFLFSWFGDLLLMLVSSALGQQVPFFILGLGSFLVAHLFFIRAFWHWKGKRRGLIEQNPWLLLPFLLFWALLIYILWPGLGDLRIPVLAYSLVIIVMTASAHNLGKLLLTPYYGYLSLGTILFVLSDSLIAINKFSTPLPLASFWIMATYIAAQYLIYCGARKMKNEK</sequence>
<feature type="transmembrane region" description="Helical" evidence="6">
    <location>
        <begin position="200"/>
        <end position="220"/>
    </location>
</feature>
<keyword evidence="8" id="KW-1185">Reference proteome</keyword>
<feature type="transmembrane region" description="Helical" evidence="6">
    <location>
        <begin position="121"/>
        <end position="139"/>
    </location>
</feature>
<evidence type="ECO:0000256" key="5">
    <source>
        <dbReference type="ARBA" id="ARBA00023136"/>
    </source>
</evidence>
<comment type="subcellular location">
    <subcellularLocation>
        <location evidence="1">Membrane</location>
        <topology evidence="1">Multi-pass membrane protein</topology>
    </subcellularLocation>
</comment>
<gene>
    <name evidence="7" type="ordered locus">Halhy_2213</name>
</gene>
<feature type="transmembrane region" description="Helical" evidence="6">
    <location>
        <begin position="175"/>
        <end position="194"/>
    </location>
</feature>
<dbReference type="HOGENOM" id="CLU_079086_0_1_10"/>
<feature type="transmembrane region" description="Helical" evidence="6">
    <location>
        <begin position="61"/>
        <end position="81"/>
    </location>
</feature>
<evidence type="ECO:0000256" key="6">
    <source>
        <dbReference type="SAM" id="Phobius"/>
    </source>
</evidence>
<name>F4KT25_HALH1</name>
<dbReference type="AlphaFoldDB" id="F4KT25"/>
<keyword evidence="4 6" id="KW-1133">Transmembrane helix</keyword>
<comment type="similarity">
    <text evidence="2">Belongs to the TMEM86 family.</text>
</comment>
<dbReference type="GO" id="GO:0016020">
    <property type="term" value="C:membrane"/>
    <property type="evidence" value="ECO:0007669"/>
    <property type="project" value="UniProtKB-SubCell"/>
</dbReference>
<evidence type="ECO:0000313" key="7">
    <source>
        <dbReference type="EMBL" id="AEE50095.1"/>
    </source>
</evidence>
<reference evidence="7 8" key="1">
    <citation type="journal article" date="2011" name="Stand. Genomic Sci.">
        <title>Complete genome sequence of Haliscomenobacter hydrossis type strain (O).</title>
        <authorList>
            <consortium name="US DOE Joint Genome Institute (JGI-PGF)"/>
            <person name="Daligault H."/>
            <person name="Lapidus A."/>
            <person name="Zeytun A."/>
            <person name="Nolan M."/>
            <person name="Lucas S."/>
            <person name="Del Rio T.G."/>
            <person name="Tice H."/>
            <person name="Cheng J.F."/>
            <person name="Tapia R."/>
            <person name="Han C."/>
            <person name="Goodwin L."/>
            <person name="Pitluck S."/>
            <person name="Liolios K."/>
            <person name="Pagani I."/>
            <person name="Ivanova N."/>
            <person name="Huntemann M."/>
            <person name="Mavromatis K."/>
            <person name="Mikhailova N."/>
            <person name="Pati A."/>
            <person name="Chen A."/>
            <person name="Palaniappan K."/>
            <person name="Land M."/>
            <person name="Hauser L."/>
            <person name="Brambilla E.M."/>
            <person name="Rohde M."/>
            <person name="Verbarg S."/>
            <person name="Goker M."/>
            <person name="Bristow J."/>
            <person name="Eisen J.A."/>
            <person name="Markowitz V."/>
            <person name="Hugenholtz P."/>
            <person name="Kyrpides N.C."/>
            <person name="Klenk H.P."/>
            <person name="Woyke T."/>
        </authorList>
    </citation>
    <scope>NUCLEOTIDE SEQUENCE [LARGE SCALE GENOMIC DNA]</scope>
    <source>
        <strain evidence="8">ATCC 27775 / DSM 1100 / LMG 10767 / O</strain>
    </source>
</reference>
<dbReference type="PANTHER" id="PTHR31885:SF6">
    <property type="entry name" value="GH04784P"/>
    <property type="match status" value="1"/>
</dbReference>
<dbReference type="Pfam" id="PF07947">
    <property type="entry name" value="YhhN"/>
    <property type="match status" value="1"/>
</dbReference>
<evidence type="ECO:0000256" key="3">
    <source>
        <dbReference type="ARBA" id="ARBA00022692"/>
    </source>
</evidence>
<proteinExistence type="inferred from homology"/>
<dbReference type="KEGG" id="hhy:Halhy_2213"/>
<dbReference type="OrthoDB" id="5651790at2"/>
<dbReference type="RefSeq" id="WP_013764647.1">
    <property type="nucleotide sequence ID" value="NC_015510.1"/>
</dbReference>
<dbReference type="EMBL" id="CP002691">
    <property type="protein sequence ID" value="AEE50095.1"/>
    <property type="molecule type" value="Genomic_DNA"/>
</dbReference>
<feature type="transmembrane region" description="Helical" evidence="6">
    <location>
        <begin position="32"/>
        <end position="49"/>
    </location>
</feature>
<evidence type="ECO:0000256" key="4">
    <source>
        <dbReference type="ARBA" id="ARBA00022989"/>
    </source>
</evidence>
<dbReference type="GO" id="GO:0016787">
    <property type="term" value="F:hydrolase activity"/>
    <property type="evidence" value="ECO:0007669"/>
    <property type="project" value="TreeGrafter"/>
</dbReference>
<keyword evidence="3 6" id="KW-0812">Transmembrane</keyword>
<dbReference type="Proteomes" id="UP000008461">
    <property type="component" value="Chromosome"/>
</dbReference>
<dbReference type="PANTHER" id="PTHR31885">
    <property type="entry name" value="GH04784P"/>
    <property type="match status" value="1"/>
</dbReference>
<keyword evidence="5 6" id="KW-0472">Membrane</keyword>
<accession>F4KT25</accession>
<feature type="transmembrane region" description="Helical" evidence="6">
    <location>
        <begin position="145"/>
        <end position="163"/>
    </location>
</feature>
<protein>
    <submittedName>
        <fullName evidence="7">YhhN family protein</fullName>
    </submittedName>
</protein>
<dbReference type="eggNOG" id="COG3714">
    <property type="taxonomic scope" value="Bacteria"/>
</dbReference>
<organism evidence="7 8">
    <name type="scientific">Haliscomenobacter hydrossis (strain ATCC 27775 / DSM 1100 / LMG 10767 / O)</name>
    <dbReference type="NCBI Taxonomy" id="760192"/>
    <lineage>
        <taxon>Bacteria</taxon>
        <taxon>Pseudomonadati</taxon>
        <taxon>Bacteroidota</taxon>
        <taxon>Saprospiria</taxon>
        <taxon>Saprospirales</taxon>
        <taxon>Haliscomenobacteraceae</taxon>
        <taxon>Haliscomenobacter</taxon>
    </lineage>
</organism>
<evidence type="ECO:0000313" key="8">
    <source>
        <dbReference type="Proteomes" id="UP000008461"/>
    </source>
</evidence>
<feature type="transmembrane region" description="Helical" evidence="6">
    <location>
        <begin position="87"/>
        <end position="109"/>
    </location>
</feature>